<gene>
    <name evidence="2" type="ORF">CH360_02990</name>
    <name evidence="3" type="ORF">CH373_02995</name>
</gene>
<dbReference type="Proteomes" id="UP000231990">
    <property type="component" value="Unassembled WGS sequence"/>
</dbReference>
<organism evidence="3 5">
    <name type="scientific">Leptospira perolatii</name>
    <dbReference type="NCBI Taxonomy" id="2023191"/>
    <lineage>
        <taxon>Bacteria</taxon>
        <taxon>Pseudomonadati</taxon>
        <taxon>Spirochaetota</taxon>
        <taxon>Spirochaetia</taxon>
        <taxon>Leptospirales</taxon>
        <taxon>Leptospiraceae</taxon>
        <taxon>Leptospira</taxon>
    </lineage>
</organism>
<comment type="caution">
    <text evidence="3">The sequence shown here is derived from an EMBL/GenBank/DDBJ whole genome shotgun (WGS) entry which is preliminary data.</text>
</comment>
<dbReference type="EMBL" id="NPDZ01000001">
    <property type="protein sequence ID" value="PJZ75008.1"/>
    <property type="molecule type" value="Genomic_DNA"/>
</dbReference>
<proteinExistence type="predicted"/>
<dbReference type="Proteomes" id="UP000231962">
    <property type="component" value="Unassembled WGS sequence"/>
</dbReference>
<protein>
    <recommendedName>
        <fullName evidence="6">Intein C-terminal splicing domain-containing protein</fullName>
    </recommendedName>
</protein>
<feature type="coiled-coil region" evidence="1">
    <location>
        <begin position="767"/>
        <end position="794"/>
    </location>
</feature>
<feature type="coiled-coil region" evidence="1">
    <location>
        <begin position="600"/>
        <end position="627"/>
    </location>
</feature>
<name>A0A2M9ZSD6_9LEPT</name>
<dbReference type="RefSeq" id="WP_100712458.1">
    <property type="nucleotide sequence ID" value="NZ_NPDY01000001.1"/>
</dbReference>
<feature type="coiled-coil region" evidence="1">
    <location>
        <begin position="2572"/>
        <end position="2599"/>
    </location>
</feature>
<feature type="coiled-coil region" evidence="1">
    <location>
        <begin position="700"/>
        <end position="730"/>
    </location>
</feature>
<evidence type="ECO:0008006" key="6">
    <source>
        <dbReference type="Google" id="ProtNLM"/>
    </source>
</evidence>
<evidence type="ECO:0000256" key="1">
    <source>
        <dbReference type="SAM" id="Coils"/>
    </source>
</evidence>
<evidence type="ECO:0000313" key="4">
    <source>
        <dbReference type="Proteomes" id="UP000231962"/>
    </source>
</evidence>
<reference evidence="4 5" key="1">
    <citation type="submission" date="2017-07" db="EMBL/GenBank/DDBJ databases">
        <title>Leptospira spp. isolated from tropical soils.</title>
        <authorList>
            <person name="Thibeaux R."/>
            <person name="Iraola G."/>
            <person name="Ferres I."/>
            <person name="Bierque E."/>
            <person name="Girault D."/>
            <person name="Soupe-Gilbert M.-E."/>
            <person name="Picardeau M."/>
            <person name="Goarant C."/>
        </authorList>
    </citation>
    <scope>NUCLEOTIDE SEQUENCE [LARGE SCALE GENOMIC DNA]</scope>
    <source>
        <strain evidence="3 5">FH1-B-B1</strain>
        <strain evidence="2 4">FH1-B-C1</strain>
    </source>
</reference>
<keyword evidence="4" id="KW-1185">Reference proteome</keyword>
<evidence type="ECO:0000313" key="2">
    <source>
        <dbReference type="EMBL" id="PJZ71473.1"/>
    </source>
</evidence>
<keyword evidence="1" id="KW-0175">Coiled coil</keyword>
<dbReference type="EMBL" id="NPDY01000001">
    <property type="protein sequence ID" value="PJZ71473.1"/>
    <property type="molecule type" value="Genomic_DNA"/>
</dbReference>
<dbReference type="OrthoDB" id="345459at2"/>
<accession>A0A2M9ZSD6</accession>
<sequence length="4095" mass="450015">MKFPSLTFFQKISSLNLTRNLRQNLTRILTHNLKRNLTQNPTRRQAKVVSQIQSVACSGALSVALLCISTADRSWKGFADRKNRRRLFRKVRAIGQVGAKFGLLAFMILDIALSPLAADPSLFRDLWKNGSDGKLERQYKKADSEKQESDWDQDVNQGKQLLKADWEANADSEIEKQLLGVALSDKDSVREQLQKDKVLVLGEWETDVQREIDTRKGEWKAKVSSGSLEDLLDGIDKVAIYQAIVSAENASKAGTSATERVSLFDTSIKGALGAYRSNWETKLDDRIGGLSGSVSFGSAVEKDSFEKSLLDIKKYIQAEYSYEESSVLSAYRAQFVSKENESEDLQNRIAQETDPSQLAILLIARAKKTIDEKYSGILPPDGGVLTPPVSVVEGEDYQSKFLKALQDGQAQWQKSIDDLVLGKLKYDKAVERQWKNGEENWAEAFNQLLAARESWTSTIKAQIQKGLEAWDKSAADLQANRQKALGELDRTLETNREQWQSHVRGVESVVGGGADTLSTIVANKQFFKEALDRANVPGSGYGTKIKTEYQDQLNYWTSLETRIRNLVASSQNQIHNEDIRGTSVGKGLLYNAGGSDAFIYSSAELELKIAKEELKVLQQKKDRAQQVYDYAIQNVAGKSQAQLTSEVEAAKSAFQTQEAAYLKLLADLNGGGDISSSSTGLDSTSSTVGGTATATGSGILANLEVANRLLEEKRKKVEEARSLMEERRLSFDSVTKMQVLVNNPELLGKIGELKTDPGTNKVDSGLRYEIYQANEELERQREILRQQEAEMYKLSYERQNALRTEAFYNESLKKILEFEKLKENKVLLGNLIGGDGTLSQKIDSLLSGSNLNVLYGNDLSVQIRANLTNLQKGLVNVNKPVTDSVDVFQTQVSALHNASNEFQSEELGQKKADLVKYLDRMKSLRSSLLGANTFDTSYIDKDQINQGIAYLEDLVSHWDSNIGTLKDGLEDLSEDSQDFLDYATANASKKGNVEYSNEMLSLGGVLQKSAMKVGGFQTYLTEIQNTTSYLDAVFLDSFQIADATIDSSLTGDARNNAKGTLSGLRSSYTTGSKEWTPVLTLASAPFGSLDSVFSNFGQSIQSFRSSLENRSGIGQKVSSELLSLYDGLNIEYEGRKAELQFLLDPNGSSDSLNEVVKSAQNKRNLEGAQINEKALSIFESYISGLDPEDRNVDNIYLKILKDSDDRFTNLQLGPNALQERKAMELVLDFVRANRSSLDRSLQAGDYNTFVDSISKQLTTAEKITEFYEDGGDLTEAERNAIRENGSLDEKRELNEYYTFGSTFFFGKATNQVAALGAIVQRLESFAGNVRSGGILSAIQEDYYRTQENKSSGLLNEIHKKVGGLSGLTASDLLQDSFSLGTSTDHDTEAETLRKNLLNDLISGKTSESEFLAALEDLDKLGNIFGAQERLKVYAEASNYGEEWNVRSGDLTTAMSNLTPLLASVNDAPQSLLGFMTSDLRDWYSSRVTDVTNFYNLKDLTNPLDVSQPAYPGVDFTGLESYINNIGPKLAQWDAQKTGLETARQNYLTENTKLSGLTQASPEYFAQLEIVSQKLNELNAAYQSAKIYFMDISSESISVYQQGKSILTSMKTSLGLPNKFLVNDASLAVMPEGVRNDYNNNGGLYSFQYYSSSQGEPTDRLIEYEALFTRDTFGVYNVQDSYLPVGARGSLLSGADLGLGILQKAKTDKDALAGQIATFRTGLEGRIQVYLGGEPKNQISQEQLVGYVNQLRTFFVEKQSKGEEVNTAVLESLENVGAFTDEIAKLKFFQGVPSADRTEAATLQKWNEAKANTSGIKEAQLLFRDLKATLENLDKIGQPMYTAMDQIESSLAKYEVLKTKLASGTYELSSEIRSGMESLREYAWSAHKGNLTQAYLASSQENISLDTFLAEVKAGKYVLTGQNGSRVERNSKFLGQNLTDAQIADLKDSLKPYADQVKIANSNLGANIDAILTVTDPQIREALKTQALALNYDRIQTSLAQGTLVNVNALQPELKEYGIVSNYLAFLSSNKNWNGNNEADRIAARNEYLLRIGKENSEDTILADYLANYNNRNTAYYLKTEALQQRDALTAYYNDATANTLKPDDLVALTNWLKDKKYEPSLVTSLNKSVRMETILSGYVGETEEEYFAYLGTKLSGGITDSEKQGLILAKAGLYDPFGTLNPFQEVSAEQFLKSFSYKTGFSTFVNKLGEEDVTFTKKAIELNRNEQNSKFAYDIVKKNALVESYLSYINIGPKGQLEPSDDQKITDRLRELELQAEQRLGNFLGLVEGYKSVAFDPTKEEANPSIRRALKDFDNSGYEIRDEVYAKNASGDYSFKGGLDNLYGIIENYVDNNLPGRSAVNDPYAETSQAKGNMTGSAESMITAGKSIGILTGIANTYVDSSGKALKGTALQNALVTDLQKVKNNYQQALTDFETAQTEFTNQKVVVDGIQANYTAKQTQVTTAYNALQDSSKELNSKTALYDFAQMVAYSQHTSEEGSDPSSIRSPTEIVKQRLDASNLEVTNKLKEIEEIQTRIANQTTLANLNADPKVAENKQATEDWAERALRFSQAETKIKDRMEDLKKQIANERQSLQGQLDMFLVPPRTEIKSNGLIGRIDINAATYRVIEDDLRSEYNIVEGILNGKIGMWDFINGGRGDYGSTFGGGLSNKYPQYDILGFVNGRRKGGPAADRMIDAQNAFDGVWFAWPDDKANSTARLRLESSSYSQYASKMDAKLGEITSAEAIIIAIMGWGNPLVGAEAIRRNEEWIRAKTDLQNSIDNATVSATRLKDLQAELNYYTDISSAEQLRSVLLGTGNSSGKYKLNTGLQTSDADFLTGTGTLTEGSLQWTAGKEGLNLDKIAGKNGDPVAQDRYIHDAYGLLVRNNTSYTPGGRTAIATSSTSTSGDGVKTAFMVSGDEFVSALAVLSRSQYEVERDEYFAAQEASVGPGGQKADRREILDDREQFFSQLINKLSNGNGQNIEFEMYQTVISDYMGKGKIVDQLFELSLEQQRKAQIASWDAKEKDFHSRKQEWVQNIQYLQDTGNARFNDLTGVILKQWDEWRVDFRKEAKVGEEAHLREIEKELKEKTRWETDFLSTMKDQDDSTVLRDAYNRIQGMVESFGGTLPTGVSINLNANTILNSVLADSPTKFDERTISQGATQDVQFFINQLQTTKLDDKNVKAFEQLRNEMDEHSQKMVVLQTLDSLYSIPKAYEETIKSANEDLHKQLKTQLGQDGFMPTGNLYIRQTVGPDGNPQAQVLPDYTDYVYNSPDQLPKVKDSNGKEWDLSNYSALSAKGGPTSSELQTMVKLAQTQMDLDFKKVYDPENPSNREIAIAALDPIAVAKVAQAAQAGLRQLFTDPQKALEYTNADERGKRAMEESAMNSGYLVGLTEGGKFGDHHFSQFYTILKLKEKYNEMKQEGESLKGDGFSNAMGSVMEASTFGLLDGKMISKTLHDNKEIVDAVTAVAAVIAAPFTGGASFIAYAAYKSVQGAYEGGVLGAVAGAANFGNAYLQGFSAGALSYGMSYSYEDGFQASVGGGLGKAGLGLGGSLSYSANTGAISGSVGVQMRMDPNARITGNLGVNFDNSGITGVNTGFGVGLGTNSAGKPMASLNVGLSYDKNTGFGQNIGISQSVNKAVSQGGIDYSHTAFGGDTWTASTPAVLGTNVSYSYNNLTKSASATLNSNGATALTYDLASGTATYNQSFFGDVGKNRAMSTGGMSNQEYTEYEVEQLKARAQSAGLWEGTKNLFSGTMDAVSSFGTSMLESLIEAGKVGSEYIRSLWNGDSSGDRVSWMLPVGKAEPNGYGLGEATPKVYDPSKGETGWKLAYGADGKATVGYTQELKNGVVNEVSERVVNGETLTYVNNKLMRNGDAMVMDADGSLRVIKKEELGKYVKDHGITDAVVSTNGIGNSGVDAAQMFQSIARHVNILDANQGGQTGEVIHIFRDRQVSNVVTPNLNDKTVSSSLTTLINNGAFETGGTILGHSAGGRTIENGIRDADARATIQADVITLGGANSNAINAKVKSWTDIMHKQDLVTGKTWGTKTYDTSVDNYKAINTNYQDANNKDWKTHSYMGTYREEFLLYYDRNR</sequence>
<evidence type="ECO:0000313" key="3">
    <source>
        <dbReference type="EMBL" id="PJZ75008.1"/>
    </source>
</evidence>
<evidence type="ECO:0000313" key="5">
    <source>
        <dbReference type="Proteomes" id="UP000231990"/>
    </source>
</evidence>